<feature type="domain" description="EF-hand" evidence="3">
    <location>
        <begin position="202"/>
        <end position="237"/>
    </location>
</feature>
<dbReference type="PROSITE" id="PS00018">
    <property type="entry name" value="EF_HAND_1"/>
    <property type="match status" value="2"/>
</dbReference>
<reference evidence="4 5" key="1">
    <citation type="submission" date="2019-03" db="EMBL/GenBank/DDBJ databases">
        <title>Deep-cultivation of Planctomycetes and their phenomic and genomic characterization uncovers novel biology.</title>
        <authorList>
            <person name="Wiegand S."/>
            <person name="Jogler M."/>
            <person name="Boedeker C."/>
            <person name="Pinto D."/>
            <person name="Vollmers J."/>
            <person name="Rivas-Marin E."/>
            <person name="Kohn T."/>
            <person name="Peeters S.H."/>
            <person name="Heuer A."/>
            <person name="Rast P."/>
            <person name="Oberbeckmann S."/>
            <person name="Bunk B."/>
            <person name="Jeske O."/>
            <person name="Meyerdierks A."/>
            <person name="Storesund J.E."/>
            <person name="Kallscheuer N."/>
            <person name="Luecker S."/>
            <person name="Lage O.M."/>
            <person name="Pohl T."/>
            <person name="Merkel B.J."/>
            <person name="Hornburger P."/>
            <person name="Mueller R.-W."/>
            <person name="Bruemmer F."/>
            <person name="Labrenz M."/>
            <person name="Spormann A.M."/>
            <person name="Op den Camp H."/>
            <person name="Overmann J."/>
            <person name="Amann R."/>
            <person name="Jetten M.S.M."/>
            <person name="Mascher T."/>
            <person name="Medema M.H."/>
            <person name="Devos D.P."/>
            <person name="Kaster A.-K."/>
            <person name="Ovreas L."/>
            <person name="Rohde M."/>
            <person name="Galperin M.Y."/>
            <person name="Jogler C."/>
        </authorList>
    </citation>
    <scope>NUCLEOTIDE SEQUENCE [LARGE SCALE GENOMIC DNA]</scope>
    <source>
        <strain evidence="4 5">V144</strain>
    </source>
</reference>
<dbReference type="InterPro" id="IPR011992">
    <property type="entry name" value="EF-hand-dom_pair"/>
</dbReference>
<evidence type="ECO:0000313" key="4">
    <source>
        <dbReference type="EMBL" id="QDT95774.1"/>
    </source>
</evidence>
<dbReference type="KEGG" id="gaw:V144x_12210"/>
<name>A0A517VRX6_9PLAN</name>
<evidence type="ECO:0000313" key="5">
    <source>
        <dbReference type="Proteomes" id="UP000318704"/>
    </source>
</evidence>
<dbReference type="SUPFAM" id="SSF47473">
    <property type="entry name" value="EF-hand"/>
    <property type="match status" value="1"/>
</dbReference>
<dbReference type="GO" id="GO:0005509">
    <property type="term" value="F:calcium ion binding"/>
    <property type="evidence" value="ECO:0007669"/>
    <property type="project" value="InterPro"/>
</dbReference>
<dbReference type="PROSITE" id="PS50222">
    <property type="entry name" value="EF_HAND_2"/>
    <property type="match status" value="2"/>
</dbReference>
<proteinExistence type="predicted"/>
<feature type="signal peptide" evidence="2">
    <location>
        <begin position="1"/>
        <end position="24"/>
    </location>
</feature>
<dbReference type="Pfam" id="PF13202">
    <property type="entry name" value="EF-hand_5"/>
    <property type="match status" value="3"/>
</dbReference>
<dbReference type="AlphaFoldDB" id="A0A517VRX6"/>
<feature type="domain" description="EF-hand" evidence="3">
    <location>
        <begin position="97"/>
        <end position="132"/>
    </location>
</feature>
<gene>
    <name evidence="4" type="ORF">V144x_12210</name>
</gene>
<feature type="region of interest" description="Disordered" evidence="1">
    <location>
        <begin position="106"/>
        <end position="262"/>
    </location>
</feature>
<dbReference type="RefSeq" id="WP_144982795.1">
    <property type="nucleotide sequence ID" value="NZ_CP037920.1"/>
</dbReference>
<evidence type="ECO:0000256" key="1">
    <source>
        <dbReference type="SAM" id="MobiDB-lite"/>
    </source>
</evidence>
<feature type="compositionally biased region" description="Basic and acidic residues" evidence="1">
    <location>
        <begin position="108"/>
        <end position="135"/>
    </location>
</feature>
<keyword evidence="2" id="KW-0732">Signal</keyword>
<dbReference type="Proteomes" id="UP000318704">
    <property type="component" value="Chromosome"/>
</dbReference>
<feature type="compositionally biased region" description="Basic and acidic residues" evidence="1">
    <location>
        <begin position="158"/>
        <end position="205"/>
    </location>
</feature>
<dbReference type="InterPro" id="IPR018247">
    <property type="entry name" value="EF_Hand_1_Ca_BS"/>
</dbReference>
<evidence type="ECO:0000256" key="2">
    <source>
        <dbReference type="SAM" id="SignalP"/>
    </source>
</evidence>
<feature type="chain" id="PRO_5022140686" evidence="2">
    <location>
        <begin position="25"/>
        <end position="262"/>
    </location>
</feature>
<dbReference type="Gene3D" id="1.10.238.10">
    <property type="entry name" value="EF-hand"/>
    <property type="match status" value="2"/>
</dbReference>
<dbReference type="EMBL" id="CP037920">
    <property type="protein sequence ID" value="QDT95774.1"/>
    <property type="molecule type" value="Genomic_DNA"/>
</dbReference>
<accession>A0A517VRX6</accession>
<sequence length="262" mass="29607" precursor="true">MRIANRFSVYTALLAVCATTLVFAQPPEGEKRDADRGDRPERRERGDRPERRDQGDRPERGDRGPGRRGPGGRPNIMTIMPIIIVLDANKDGEISKEEMENATAALQKLDKDKNGKLTEEELRPNFGRRDGDRRGPGGPEGRGPRDGDRRGPGGPEGRGPRDGDRGRNDGGDGDRNRNRGGDFIERIMKNDKNEDGKLTKDELPERMQPIFDRIDTNQDKVIDKDELKKMMERFQSRGRSGGRERGKRDSGKERPKRPELED</sequence>
<organism evidence="4 5">
    <name type="scientific">Gimesia aquarii</name>
    <dbReference type="NCBI Taxonomy" id="2527964"/>
    <lineage>
        <taxon>Bacteria</taxon>
        <taxon>Pseudomonadati</taxon>
        <taxon>Planctomycetota</taxon>
        <taxon>Planctomycetia</taxon>
        <taxon>Planctomycetales</taxon>
        <taxon>Planctomycetaceae</taxon>
        <taxon>Gimesia</taxon>
    </lineage>
</organism>
<dbReference type="SMART" id="SM00054">
    <property type="entry name" value="EFh"/>
    <property type="match status" value="2"/>
</dbReference>
<feature type="compositionally biased region" description="Basic and acidic residues" evidence="1">
    <location>
        <begin position="212"/>
        <end position="262"/>
    </location>
</feature>
<feature type="region of interest" description="Disordered" evidence="1">
    <location>
        <begin position="26"/>
        <end position="76"/>
    </location>
</feature>
<feature type="compositionally biased region" description="Basic and acidic residues" evidence="1">
    <location>
        <begin position="142"/>
        <end position="151"/>
    </location>
</feature>
<feature type="compositionally biased region" description="Basic and acidic residues" evidence="1">
    <location>
        <begin position="28"/>
        <end position="65"/>
    </location>
</feature>
<evidence type="ECO:0000259" key="3">
    <source>
        <dbReference type="PROSITE" id="PS50222"/>
    </source>
</evidence>
<protein>
    <submittedName>
        <fullName evidence="4">Transaldolase/EF-hand domain-containing protein</fullName>
    </submittedName>
</protein>
<dbReference type="InterPro" id="IPR002048">
    <property type="entry name" value="EF_hand_dom"/>
</dbReference>